<dbReference type="OrthoDB" id="1053009at2759"/>
<evidence type="ECO:0000259" key="4">
    <source>
        <dbReference type="PROSITE" id="PS51334"/>
    </source>
</evidence>
<proteinExistence type="predicted"/>
<keyword evidence="1 2" id="KW-0344">Guanine-nucleotide releasing factor</keyword>
<dbReference type="PANTHER" id="PTHR33101:SF14">
    <property type="entry name" value="ROP GUANINE NUCLEOTIDE EXCHANGE FACTOR 7"/>
    <property type="match status" value="1"/>
</dbReference>
<gene>
    <name evidence="5" type="ORF">SADUNF_Sadunf16G0090000</name>
</gene>
<dbReference type="PROSITE" id="PS51334">
    <property type="entry name" value="PRONE"/>
    <property type="match status" value="1"/>
</dbReference>
<sequence length="712" mass="80292">MDRAFTHQKERETAHQQEEQHCHYRLKLCVPVLVKIRSSNNLKSFSLLGFWVSKSLRNLYCKARFSNGFCLKRLQFNGMLVNNSAFCDSPGMVLKEEKGEMEGLIEKSNECNREKDTNFDEKKGEVQTFGDLIENKGRESSSSSEFLTSENTGHEEHSHSSSEEESSSPRTLDWPVQKDEAFDCTSTNGATDDGEKSNLDDRKLEKQGSSISGVIETEMMKERFSKLLLGEDMSGCGNGVCTALAISNAITNLCATLFGQLWRLEPLAPEKKAMWRREMEWFLCVSDHIVELMPSWQTFPDGSKLEVMTCRPRSDLYINLPALRKLDNMLLEILDSFDNTEFWYIDQGILAPDADGSTSFQRTLQRQEEKWWLPVPRVPPGGLHENSRKQLQHIRDSTNQILKAAMAINSITISDMEIPESYMEALPKNGKASLGDLIYRYISSDQFYPECLLNCLDLSSELQAIELANRVEASMYIWRKKTNSKPVNSTNRTSSKSSWELMKELMIDIDKRDLLADRAESLLLCLKQRFPGLPQTTLDMSKIQYNKDVGKSILESYSRVLESLAFNIVARIDDLLYVDDLTKHSDHFSSISKVSVIAHKSVTIPYSVPVSNTPYKTAFTTPSLSPGQRVSPVKGDRSPFMTSGKIPQRGLGVKKVLTDYLSIDTKGRVGGNTIEGTDNVIRTTSASQTGIESFGSILETISTPENRFSEIC</sequence>
<accession>A0A835JB62</accession>
<feature type="domain" description="PRONE" evidence="4">
    <location>
        <begin position="207"/>
        <end position="589"/>
    </location>
</feature>
<dbReference type="EMBL" id="JADGMS010000016">
    <property type="protein sequence ID" value="KAF9665129.1"/>
    <property type="molecule type" value="Genomic_DNA"/>
</dbReference>
<evidence type="ECO:0000256" key="3">
    <source>
        <dbReference type="SAM" id="MobiDB-lite"/>
    </source>
</evidence>
<dbReference type="Proteomes" id="UP000657918">
    <property type="component" value="Chromosome 16"/>
</dbReference>
<dbReference type="FunFam" id="1.20.58.2010:FF:000004">
    <property type="entry name" value="Rop guanine nucleotide exchange factor 1"/>
    <property type="match status" value="1"/>
</dbReference>
<evidence type="ECO:0000313" key="6">
    <source>
        <dbReference type="Proteomes" id="UP000657918"/>
    </source>
</evidence>
<organism evidence="5 6">
    <name type="scientific">Salix dunnii</name>
    <dbReference type="NCBI Taxonomy" id="1413687"/>
    <lineage>
        <taxon>Eukaryota</taxon>
        <taxon>Viridiplantae</taxon>
        <taxon>Streptophyta</taxon>
        <taxon>Embryophyta</taxon>
        <taxon>Tracheophyta</taxon>
        <taxon>Spermatophyta</taxon>
        <taxon>Magnoliopsida</taxon>
        <taxon>eudicotyledons</taxon>
        <taxon>Gunneridae</taxon>
        <taxon>Pentapetalae</taxon>
        <taxon>rosids</taxon>
        <taxon>fabids</taxon>
        <taxon>Malpighiales</taxon>
        <taxon>Salicaceae</taxon>
        <taxon>Saliceae</taxon>
        <taxon>Salix</taxon>
    </lineage>
</organism>
<evidence type="ECO:0000256" key="1">
    <source>
        <dbReference type="ARBA" id="ARBA00022658"/>
    </source>
</evidence>
<feature type="region of interest" description="Disordered" evidence="3">
    <location>
        <begin position="131"/>
        <end position="211"/>
    </location>
</feature>
<evidence type="ECO:0000313" key="5">
    <source>
        <dbReference type="EMBL" id="KAF9665129.1"/>
    </source>
</evidence>
<dbReference type="InterPro" id="IPR038937">
    <property type="entry name" value="RopGEF"/>
</dbReference>
<feature type="compositionally biased region" description="Basic and acidic residues" evidence="3">
    <location>
        <begin position="152"/>
        <end position="162"/>
    </location>
</feature>
<reference evidence="5 6" key="1">
    <citation type="submission" date="2020-10" db="EMBL/GenBank/DDBJ databases">
        <title>Plant Genome Project.</title>
        <authorList>
            <person name="Zhang R.-G."/>
        </authorList>
    </citation>
    <scope>NUCLEOTIDE SEQUENCE [LARGE SCALE GENOMIC DNA]</scope>
    <source>
        <strain evidence="5">FAFU-HL-1</strain>
        <tissue evidence="5">Leaf</tissue>
    </source>
</reference>
<comment type="caution">
    <text evidence="5">The sequence shown here is derived from an EMBL/GenBank/DDBJ whole genome shotgun (WGS) entry which is preliminary data.</text>
</comment>
<dbReference type="PANTHER" id="PTHR33101">
    <property type="entry name" value="ROP GUANINE NUCLEOTIDE EXCHANGE FACTOR 1"/>
    <property type="match status" value="1"/>
</dbReference>
<evidence type="ECO:0000256" key="2">
    <source>
        <dbReference type="PROSITE-ProRule" id="PRU00663"/>
    </source>
</evidence>
<dbReference type="AlphaFoldDB" id="A0A835JB62"/>
<dbReference type="InterPro" id="IPR005512">
    <property type="entry name" value="PRONE_dom"/>
</dbReference>
<feature type="compositionally biased region" description="Basic and acidic residues" evidence="3">
    <location>
        <begin position="193"/>
        <end position="206"/>
    </location>
</feature>
<protein>
    <recommendedName>
        <fullName evidence="4">PRONE domain-containing protein</fullName>
    </recommendedName>
</protein>
<dbReference type="GO" id="GO:0005085">
    <property type="term" value="F:guanyl-nucleotide exchange factor activity"/>
    <property type="evidence" value="ECO:0007669"/>
    <property type="project" value="UniProtKB-UniRule"/>
</dbReference>
<dbReference type="FunFam" id="1.20.58.2010:FF:000001">
    <property type="entry name" value="Rop guanine nucleotide exchange factor 14"/>
    <property type="match status" value="1"/>
</dbReference>
<name>A0A835JB62_9ROSI</name>
<feature type="region of interest" description="Disordered" evidence="3">
    <location>
        <begin position="622"/>
        <end position="641"/>
    </location>
</feature>
<keyword evidence="6" id="KW-1185">Reference proteome</keyword>
<dbReference type="Pfam" id="PF03759">
    <property type="entry name" value="PRONE"/>
    <property type="match status" value="1"/>
</dbReference>
<dbReference type="GO" id="GO:0005886">
    <property type="term" value="C:plasma membrane"/>
    <property type="evidence" value="ECO:0007669"/>
    <property type="project" value="UniProtKB-ARBA"/>
</dbReference>
<dbReference type="Gene3D" id="1.20.58.2010">
    <property type="entry name" value="PRONE domain, subdomain 1"/>
    <property type="match status" value="2"/>
</dbReference>